<dbReference type="PANTHER" id="PTHR11102:SF147">
    <property type="entry name" value="SEL1L ADAPTOR SUBUNIT OF ERAD E3 UBIQUITIN LIGASE"/>
    <property type="match status" value="1"/>
</dbReference>
<evidence type="ECO:0000256" key="2">
    <source>
        <dbReference type="SAM" id="MobiDB-lite"/>
    </source>
</evidence>
<evidence type="ECO:0000313" key="4">
    <source>
        <dbReference type="EMBL" id="KAJ2847848.1"/>
    </source>
</evidence>
<dbReference type="OrthoDB" id="27934at2759"/>
<feature type="signal peptide" evidence="3">
    <location>
        <begin position="1"/>
        <end position="18"/>
    </location>
</feature>
<feature type="region of interest" description="Disordered" evidence="2">
    <location>
        <begin position="731"/>
        <end position="760"/>
    </location>
</feature>
<organism evidence="4 5">
    <name type="scientific">Coemansia brasiliensis</name>
    <dbReference type="NCBI Taxonomy" id="2650707"/>
    <lineage>
        <taxon>Eukaryota</taxon>
        <taxon>Fungi</taxon>
        <taxon>Fungi incertae sedis</taxon>
        <taxon>Zoopagomycota</taxon>
        <taxon>Kickxellomycotina</taxon>
        <taxon>Kickxellomycetes</taxon>
        <taxon>Kickxellales</taxon>
        <taxon>Kickxellaceae</taxon>
        <taxon>Coemansia</taxon>
    </lineage>
</organism>
<dbReference type="InterPro" id="IPR006597">
    <property type="entry name" value="Sel1-like"/>
</dbReference>
<dbReference type="SMART" id="SM00671">
    <property type="entry name" value="SEL1"/>
    <property type="match status" value="9"/>
</dbReference>
<reference evidence="4" key="1">
    <citation type="submission" date="2022-07" db="EMBL/GenBank/DDBJ databases">
        <title>Phylogenomic reconstructions and comparative analyses of Kickxellomycotina fungi.</title>
        <authorList>
            <person name="Reynolds N.K."/>
            <person name="Stajich J.E."/>
            <person name="Barry K."/>
            <person name="Grigoriev I.V."/>
            <person name="Crous P."/>
            <person name="Smith M.E."/>
        </authorList>
    </citation>
    <scope>NUCLEOTIDE SEQUENCE</scope>
    <source>
        <strain evidence="4">NRRL 1566</strain>
    </source>
</reference>
<dbReference type="EMBL" id="JANBUW010000251">
    <property type="protein sequence ID" value="KAJ2847848.1"/>
    <property type="molecule type" value="Genomic_DNA"/>
</dbReference>
<evidence type="ECO:0000256" key="3">
    <source>
        <dbReference type="SAM" id="SignalP"/>
    </source>
</evidence>
<keyword evidence="3" id="KW-0732">Signal</keyword>
<dbReference type="Gene3D" id="1.25.40.10">
    <property type="entry name" value="Tetratricopeptide repeat domain"/>
    <property type="match status" value="3"/>
</dbReference>
<comment type="caution">
    <text evidence="4">The sequence shown here is derived from an EMBL/GenBank/DDBJ whole genome shotgun (WGS) entry which is preliminary data.</text>
</comment>
<sequence>MHCNWGLLAWLLASNVIASETNGVDTTDIQLVSSLNENSLAHLQTDEESIDHYDVKRKEDQESFEHAAHILRQFQALSAKKTGSKSKNSSPIRTYRDIATLIPKAVRPYVKGMAQLVARTFGLTDRVGEKYINKPRRSQPQEVQQAIRTIKTLAIAGHEDALFMLAEMEMYGKYMTKIDLDSAFEHYRQLADISGNATAQYMLGFFYATGLGSVEQQNSMALLYTTLAAIQGHHPAEVTLASKHLTGIGVPMSCEKALGYYQSVARSAILYFQSGPILGHHIPDQRLRLSDDNGGTYGVRTGPFSLHKLIDKSSFDELLLYHMQDAQKGHLKTCMTLVDLFYHGHRFAPRNYPLALEYLQQVLKQLMTDHGTPRKGLSQAETSIAAQAAGMYGIMHLRGEGTPVNTATALKWLNTGAKMGHGVSCNALGVMYRDGIEVPANQERAIELFKLAADRGHHGGQVNFALAVMDIMPEIARENLKKAADNGHILAHFYLAELYAGLAAGESRCQMAVASYKYVSEYGDWLHSPIPSAYADFQQGELDAAALKYMQAAEMGYGVGQLNAALLLEAAAKRIDAAGKKSTTSTEMWSLFKTRKAHLRQTLAYWTRAANSNMPDARVKQGDHYYYGVGVEQDAERAAAAYVVASEADANGLAMWNLGWMYENGIGVKRDFYLAKRWFDKSIEVNEGGKLANHLSLARLCIKYLWAWLRGEDVGESPLFFAPRPVTAEEEKMAQAKAKRHGTQDAGNADAQKQRAGHLGDDDWERRAKALDADDADVNDEDADQDDESLSGNLFFVILFLAAGWMFLPMR</sequence>
<accession>A0A9W8ICD6</accession>
<name>A0A9W8ICD6_9FUNG</name>
<dbReference type="AlphaFoldDB" id="A0A9W8ICD6"/>
<protein>
    <submittedName>
        <fullName evidence="4">ERAD-associated protein</fullName>
    </submittedName>
</protein>
<evidence type="ECO:0000256" key="1">
    <source>
        <dbReference type="ARBA" id="ARBA00038101"/>
    </source>
</evidence>
<dbReference type="PANTHER" id="PTHR11102">
    <property type="entry name" value="SEL-1-LIKE PROTEIN"/>
    <property type="match status" value="1"/>
</dbReference>
<dbReference type="GO" id="GO:0005789">
    <property type="term" value="C:endoplasmic reticulum membrane"/>
    <property type="evidence" value="ECO:0007669"/>
    <property type="project" value="TreeGrafter"/>
</dbReference>
<dbReference type="GO" id="GO:0036503">
    <property type="term" value="P:ERAD pathway"/>
    <property type="evidence" value="ECO:0007669"/>
    <property type="project" value="TreeGrafter"/>
</dbReference>
<gene>
    <name evidence="4" type="primary">HRD3</name>
    <name evidence="4" type="ORF">IWW36_003640</name>
</gene>
<feature type="chain" id="PRO_5040785699" evidence="3">
    <location>
        <begin position="19"/>
        <end position="811"/>
    </location>
</feature>
<dbReference type="Pfam" id="PF08238">
    <property type="entry name" value="Sel1"/>
    <property type="match status" value="9"/>
</dbReference>
<dbReference type="Proteomes" id="UP001139887">
    <property type="component" value="Unassembled WGS sequence"/>
</dbReference>
<dbReference type="SUPFAM" id="SSF81901">
    <property type="entry name" value="HCP-like"/>
    <property type="match status" value="3"/>
</dbReference>
<keyword evidence="5" id="KW-1185">Reference proteome</keyword>
<dbReference type="InterPro" id="IPR050767">
    <property type="entry name" value="Sel1_AlgK"/>
</dbReference>
<dbReference type="InterPro" id="IPR011990">
    <property type="entry name" value="TPR-like_helical_dom_sf"/>
</dbReference>
<comment type="similarity">
    <text evidence="1">Belongs to the sel-1 family.</text>
</comment>
<proteinExistence type="inferred from homology"/>
<evidence type="ECO:0000313" key="5">
    <source>
        <dbReference type="Proteomes" id="UP001139887"/>
    </source>
</evidence>